<dbReference type="Proteomes" id="UP000194236">
    <property type="component" value="Unassembled WGS sequence"/>
</dbReference>
<gene>
    <name evidence="2" type="ORF">BLA29_011127</name>
</gene>
<protein>
    <submittedName>
        <fullName evidence="2">Uncharacterized protein</fullName>
    </submittedName>
</protein>
<reference evidence="2 3" key="1">
    <citation type="submission" date="2017-03" db="EMBL/GenBank/DDBJ databases">
        <title>Genome Survey of Euroglyphus maynei.</title>
        <authorList>
            <person name="Arlian L.G."/>
            <person name="Morgan M.S."/>
            <person name="Rider S.D."/>
        </authorList>
    </citation>
    <scope>NUCLEOTIDE SEQUENCE [LARGE SCALE GENOMIC DNA]</scope>
    <source>
        <strain evidence="2">Arlian Lab</strain>
        <tissue evidence="2">Whole body</tissue>
    </source>
</reference>
<keyword evidence="3" id="KW-1185">Reference proteome</keyword>
<accession>A0A1Y3AWE2</accession>
<organism evidence="2 3">
    <name type="scientific">Euroglyphus maynei</name>
    <name type="common">Mayne's house dust mite</name>
    <dbReference type="NCBI Taxonomy" id="6958"/>
    <lineage>
        <taxon>Eukaryota</taxon>
        <taxon>Metazoa</taxon>
        <taxon>Ecdysozoa</taxon>
        <taxon>Arthropoda</taxon>
        <taxon>Chelicerata</taxon>
        <taxon>Arachnida</taxon>
        <taxon>Acari</taxon>
        <taxon>Acariformes</taxon>
        <taxon>Sarcoptiformes</taxon>
        <taxon>Astigmata</taxon>
        <taxon>Psoroptidia</taxon>
        <taxon>Analgoidea</taxon>
        <taxon>Pyroglyphidae</taxon>
        <taxon>Pyroglyphinae</taxon>
        <taxon>Euroglyphus</taxon>
    </lineage>
</organism>
<proteinExistence type="predicted"/>
<feature type="compositionally biased region" description="Basic and acidic residues" evidence="1">
    <location>
        <begin position="158"/>
        <end position="171"/>
    </location>
</feature>
<feature type="compositionally biased region" description="Polar residues" evidence="1">
    <location>
        <begin position="68"/>
        <end position="102"/>
    </location>
</feature>
<feature type="non-terminal residue" evidence="2">
    <location>
        <position position="1"/>
    </location>
</feature>
<feature type="region of interest" description="Disordered" evidence="1">
    <location>
        <begin position="158"/>
        <end position="209"/>
    </location>
</feature>
<dbReference type="AlphaFoldDB" id="A0A1Y3AWE2"/>
<dbReference type="EMBL" id="MUJZ01059382">
    <property type="protein sequence ID" value="OTF71766.1"/>
    <property type="molecule type" value="Genomic_DNA"/>
</dbReference>
<feature type="region of interest" description="Disordered" evidence="1">
    <location>
        <begin position="68"/>
        <end position="118"/>
    </location>
</feature>
<evidence type="ECO:0000256" key="1">
    <source>
        <dbReference type="SAM" id="MobiDB-lite"/>
    </source>
</evidence>
<feature type="compositionally biased region" description="Polar residues" evidence="1">
    <location>
        <begin position="175"/>
        <end position="202"/>
    </location>
</feature>
<feature type="non-terminal residue" evidence="2">
    <location>
        <position position="209"/>
    </location>
</feature>
<comment type="caution">
    <text evidence="2">The sequence shown here is derived from an EMBL/GenBank/DDBJ whole genome shotgun (WGS) entry which is preliminary data.</text>
</comment>
<evidence type="ECO:0000313" key="3">
    <source>
        <dbReference type="Proteomes" id="UP000194236"/>
    </source>
</evidence>
<sequence length="209" mass="23185">DYIGDSSNNLQQNGFNDTPILNLPSTYSCHDFHGYGVHGTAISPGAVHFHLTASINAESDIPLVPSLTQHPSENDIHSQSSNLGPKVTVSQNDTVGNENVPLTTTRHGHQQRHHHEESDKPLFVVNWLNNKEMTFTQSAERILHKIVASIVEGDKQRKLQQEQAEQQRDQEEMSETSQPLSENTVESFVTKRSVQSHQQPGSAQPAIPS</sequence>
<dbReference type="OrthoDB" id="6512059at2759"/>
<evidence type="ECO:0000313" key="2">
    <source>
        <dbReference type="EMBL" id="OTF71766.1"/>
    </source>
</evidence>
<name>A0A1Y3AWE2_EURMA</name>